<accession>A0A167WS25</accession>
<name>A0A167WS25_9AGAM</name>
<sequence>MPIHPAPPPPLTPRLGRYSSGGLGERHVNYKPDLVDYQGYERDRAMFLLHRRGRAALLEGGIVWRLAIEHLKFEDVVGGPVGLDSGLYERFDGEAAGGWDDNLTHDELDLICGVYKIFTAPSVYQQADASWWPKSSTWKTSCLDVGYWSPTCEEWFQRRLRAIRAGQESVKTAARWRESLKLHKATKAFVDNVRLQCERVLSPCEQ</sequence>
<evidence type="ECO:0000256" key="1">
    <source>
        <dbReference type="SAM" id="MobiDB-lite"/>
    </source>
</evidence>
<dbReference type="Proteomes" id="UP000076532">
    <property type="component" value="Unassembled WGS sequence"/>
</dbReference>
<keyword evidence="3" id="KW-1185">Reference proteome</keyword>
<gene>
    <name evidence="2" type="ORF">FIBSPDRAFT_764449</name>
</gene>
<dbReference type="OrthoDB" id="3270336at2759"/>
<feature type="region of interest" description="Disordered" evidence="1">
    <location>
        <begin position="1"/>
        <end position="24"/>
    </location>
</feature>
<evidence type="ECO:0000313" key="2">
    <source>
        <dbReference type="EMBL" id="KZP06414.1"/>
    </source>
</evidence>
<reference evidence="2 3" key="1">
    <citation type="journal article" date="2016" name="Mol. Biol. Evol.">
        <title>Comparative Genomics of Early-Diverging Mushroom-Forming Fungi Provides Insights into the Origins of Lignocellulose Decay Capabilities.</title>
        <authorList>
            <person name="Nagy L.G."/>
            <person name="Riley R."/>
            <person name="Tritt A."/>
            <person name="Adam C."/>
            <person name="Daum C."/>
            <person name="Floudas D."/>
            <person name="Sun H."/>
            <person name="Yadav J.S."/>
            <person name="Pangilinan J."/>
            <person name="Larsson K.H."/>
            <person name="Matsuura K."/>
            <person name="Barry K."/>
            <person name="Labutti K."/>
            <person name="Kuo R."/>
            <person name="Ohm R.A."/>
            <person name="Bhattacharya S.S."/>
            <person name="Shirouzu T."/>
            <person name="Yoshinaga Y."/>
            <person name="Martin F.M."/>
            <person name="Grigoriev I.V."/>
            <person name="Hibbett D.S."/>
        </authorList>
    </citation>
    <scope>NUCLEOTIDE SEQUENCE [LARGE SCALE GENOMIC DNA]</scope>
    <source>
        <strain evidence="2 3">CBS 109695</strain>
    </source>
</reference>
<protein>
    <submittedName>
        <fullName evidence="2">Uncharacterized protein</fullName>
    </submittedName>
</protein>
<dbReference type="AlphaFoldDB" id="A0A167WS25"/>
<organism evidence="2 3">
    <name type="scientific">Athelia psychrophila</name>
    <dbReference type="NCBI Taxonomy" id="1759441"/>
    <lineage>
        <taxon>Eukaryota</taxon>
        <taxon>Fungi</taxon>
        <taxon>Dikarya</taxon>
        <taxon>Basidiomycota</taxon>
        <taxon>Agaricomycotina</taxon>
        <taxon>Agaricomycetes</taxon>
        <taxon>Agaricomycetidae</taxon>
        <taxon>Atheliales</taxon>
        <taxon>Atheliaceae</taxon>
        <taxon>Athelia</taxon>
    </lineage>
</organism>
<proteinExistence type="predicted"/>
<dbReference type="EMBL" id="KV417788">
    <property type="protein sequence ID" value="KZP06414.1"/>
    <property type="molecule type" value="Genomic_DNA"/>
</dbReference>
<feature type="compositionally biased region" description="Pro residues" evidence="1">
    <location>
        <begin position="1"/>
        <end position="12"/>
    </location>
</feature>
<evidence type="ECO:0000313" key="3">
    <source>
        <dbReference type="Proteomes" id="UP000076532"/>
    </source>
</evidence>